<dbReference type="Proteomes" id="UP000516437">
    <property type="component" value="Chromosome 8"/>
</dbReference>
<dbReference type="EMBL" id="RXIC02000026">
    <property type="protein sequence ID" value="KAB1204156.1"/>
    <property type="molecule type" value="Genomic_DNA"/>
</dbReference>
<dbReference type="InterPro" id="IPR008546">
    <property type="entry name" value="VAN3-bd-like_auxin_canal"/>
</dbReference>
<evidence type="ECO:0008006" key="5">
    <source>
        <dbReference type="Google" id="ProtNLM"/>
    </source>
</evidence>
<dbReference type="Pfam" id="PF05703">
    <property type="entry name" value="Auxin_canalis"/>
    <property type="match status" value="1"/>
</dbReference>
<dbReference type="Pfam" id="PF08458">
    <property type="entry name" value="PH_2"/>
    <property type="match status" value="1"/>
</dbReference>
<keyword evidence="4" id="KW-1185">Reference proteome</keyword>
<dbReference type="InterPro" id="IPR013666">
    <property type="entry name" value="PH_pln"/>
</dbReference>
<feature type="domain" description="VAN3-binding protein-like auxin canalisation" evidence="1">
    <location>
        <begin position="14"/>
        <end position="256"/>
    </location>
</feature>
<evidence type="ECO:0000259" key="1">
    <source>
        <dbReference type="Pfam" id="PF05703"/>
    </source>
</evidence>
<name>A0A6A1UVQ7_9ROSI</name>
<proteinExistence type="predicted"/>
<evidence type="ECO:0000313" key="4">
    <source>
        <dbReference type="Proteomes" id="UP000516437"/>
    </source>
</evidence>
<reference evidence="3 4" key="1">
    <citation type="journal article" date="2019" name="Plant Biotechnol. J.">
        <title>The red bayberry genome and genetic basis of sex determination.</title>
        <authorList>
            <person name="Jia H.M."/>
            <person name="Jia H.J."/>
            <person name="Cai Q.L."/>
            <person name="Wang Y."/>
            <person name="Zhao H.B."/>
            <person name="Yang W.F."/>
            <person name="Wang G.Y."/>
            <person name="Li Y.H."/>
            <person name="Zhan D.L."/>
            <person name="Shen Y.T."/>
            <person name="Niu Q.F."/>
            <person name="Chang L."/>
            <person name="Qiu J."/>
            <person name="Zhao L."/>
            <person name="Xie H.B."/>
            <person name="Fu W.Y."/>
            <person name="Jin J."/>
            <person name="Li X.W."/>
            <person name="Jiao Y."/>
            <person name="Zhou C.C."/>
            <person name="Tu T."/>
            <person name="Chai C.Y."/>
            <person name="Gao J.L."/>
            <person name="Fan L.J."/>
            <person name="van de Weg E."/>
            <person name="Wang J.Y."/>
            <person name="Gao Z.S."/>
        </authorList>
    </citation>
    <scope>NUCLEOTIDE SEQUENCE [LARGE SCALE GENOMIC DNA]</scope>
    <source>
        <tissue evidence="3">Leaves</tissue>
    </source>
</reference>
<accession>A0A6A1UVQ7</accession>
<dbReference type="PANTHER" id="PTHR31351">
    <property type="entry name" value="EXPRESSED PROTEIN"/>
    <property type="match status" value="1"/>
</dbReference>
<comment type="caution">
    <text evidence="3">The sequence shown here is derived from an EMBL/GenBank/DDBJ whole genome shotgun (WGS) entry which is preliminary data.</text>
</comment>
<dbReference type="OrthoDB" id="786244at2759"/>
<organism evidence="3 4">
    <name type="scientific">Morella rubra</name>
    <name type="common">Chinese bayberry</name>
    <dbReference type="NCBI Taxonomy" id="262757"/>
    <lineage>
        <taxon>Eukaryota</taxon>
        <taxon>Viridiplantae</taxon>
        <taxon>Streptophyta</taxon>
        <taxon>Embryophyta</taxon>
        <taxon>Tracheophyta</taxon>
        <taxon>Spermatophyta</taxon>
        <taxon>Magnoliopsida</taxon>
        <taxon>eudicotyledons</taxon>
        <taxon>Gunneridae</taxon>
        <taxon>Pentapetalae</taxon>
        <taxon>rosids</taxon>
        <taxon>fabids</taxon>
        <taxon>Fagales</taxon>
        <taxon>Myricaceae</taxon>
        <taxon>Morella</taxon>
    </lineage>
</organism>
<dbReference type="InterPro" id="IPR040269">
    <property type="entry name" value="VAB"/>
</dbReference>
<sequence length="389" mass="43377">MDLTLNPAPSNAHAESMDFLSRAWCNFAVQALQPELEDRSVIILDNSVKQYDGDAKAPFLEMDRSMKMDDADFSSLPPWKSNDVKSWIWMQQAMHPELNYNSYFQKKWFPWKIVPFKNVSIKKWLKDIKERRKEEVRLQRAEVHAAISVAGVAAALAALAAENSKKDESSTAKEAAVASAAALVAAQCAKVAEAMGAKREQLGSAIGSAMSGTNASDILTLTAAAATSLKGAATLKTRTECKKRLNGSAPVLPIEDNNELDFNFEKYRAFLAKGAELSVETPEGKYSVKTVSVILNSEAKVILKTRKRSLWKSRQESIVLDLQAELYKDSEAENANVTCYHIVLTTSRGPFKLDMADDYQRYKTWATTINHMLMLSTSFTKYELQFYKS</sequence>
<protein>
    <recommendedName>
        <fullName evidence="5">VAN3-binding protein</fullName>
    </recommendedName>
</protein>
<evidence type="ECO:0000313" key="3">
    <source>
        <dbReference type="EMBL" id="KAB1204156.1"/>
    </source>
</evidence>
<dbReference type="AlphaFoldDB" id="A0A6A1UVQ7"/>
<dbReference type="PANTHER" id="PTHR31351:SF25">
    <property type="entry name" value="AUXIN CANALIZATION PROTEIN (DUF828)"/>
    <property type="match status" value="1"/>
</dbReference>
<evidence type="ECO:0000259" key="2">
    <source>
        <dbReference type="Pfam" id="PF08458"/>
    </source>
</evidence>
<feature type="domain" description="Pleckstrin-like plant" evidence="2">
    <location>
        <begin position="276"/>
        <end position="376"/>
    </location>
</feature>
<gene>
    <name evidence="3" type="ORF">CJ030_MR8G004053</name>
</gene>